<dbReference type="Gene3D" id="1.20.1050.10">
    <property type="match status" value="1"/>
</dbReference>
<dbReference type="AlphaFoldDB" id="D8MPK4"/>
<keyword evidence="7" id="KW-1185">Reference proteome</keyword>
<sequence>MLKVWGRKTSSNVQAVMWCIAELGLPCERVDIGHKYGGNDTAEFLAMNPNGTVPVIRDGEGEPLWETGAILRYLANRYADRTFWPADIAQRAAVDKWAEWAKINVAHSFTAPLFWRVVRTAEKDRDYPAIAAALSVLNSKLAIAEAQLNQHAYLAGNELTLADIQFGHLLFRYFDIELARTPFPAVEAYYQRLQLRPAFVEHVMVSYEDLRVT</sequence>
<dbReference type="SUPFAM" id="SSF52833">
    <property type="entry name" value="Thioredoxin-like"/>
    <property type="match status" value="1"/>
</dbReference>
<evidence type="ECO:0000256" key="3">
    <source>
        <dbReference type="RuleBase" id="RU003494"/>
    </source>
</evidence>
<feature type="domain" description="GST N-terminal" evidence="4">
    <location>
        <begin position="1"/>
        <end position="82"/>
    </location>
</feature>
<dbReference type="KEGG" id="ebi:EbC_12300"/>
<dbReference type="GeneID" id="90511246"/>
<dbReference type="HOGENOM" id="CLU_011226_6_2_6"/>
<dbReference type="PROSITE" id="PS50405">
    <property type="entry name" value="GST_CTER"/>
    <property type="match status" value="1"/>
</dbReference>
<feature type="domain" description="GST C-terminal" evidence="5">
    <location>
        <begin position="87"/>
        <end position="213"/>
    </location>
</feature>
<dbReference type="PROSITE" id="PS50404">
    <property type="entry name" value="GST_NTER"/>
    <property type="match status" value="1"/>
</dbReference>
<dbReference type="eggNOG" id="COG0625">
    <property type="taxonomic scope" value="Bacteria"/>
</dbReference>
<dbReference type="RefSeq" id="WP_013201256.1">
    <property type="nucleotide sequence ID" value="NC_014306.1"/>
</dbReference>
<accession>D8MPK4</accession>
<dbReference type="Pfam" id="PF02798">
    <property type="entry name" value="GST_N"/>
    <property type="match status" value="1"/>
</dbReference>
<keyword evidence="2 6" id="KW-0808">Transferase</keyword>
<gene>
    <name evidence="6" type="ordered locus">EbC_12300</name>
</gene>
<dbReference type="SFLD" id="SFLDG01150">
    <property type="entry name" value="Main.1:_Beta-like"/>
    <property type="match status" value="1"/>
</dbReference>
<proteinExistence type="inferred from homology"/>
<organism evidence="7">
    <name type="scientific">Erwinia billingiae (strain Eb661)</name>
    <dbReference type="NCBI Taxonomy" id="634500"/>
    <lineage>
        <taxon>Bacteria</taxon>
        <taxon>Pseudomonadati</taxon>
        <taxon>Pseudomonadota</taxon>
        <taxon>Gammaproteobacteria</taxon>
        <taxon>Enterobacterales</taxon>
        <taxon>Erwiniaceae</taxon>
        <taxon>Erwinia</taxon>
    </lineage>
</organism>
<evidence type="ECO:0000256" key="2">
    <source>
        <dbReference type="ARBA" id="ARBA00022679"/>
    </source>
</evidence>
<dbReference type="CDD" id="cd03047">
    <property type="entry name" value="GST_N_2"/>
    <property type="match status" value="1"/>
</dbReference>
<dbReference type="STRING" id="634500.EbC_12300"/>
<reference evidence="6 7" key="1">
    <citation type="journal article" date="2010" name="BMC Genomics">
        <title>Genome comparison of the epiphytic bacteria Erwinia billingiae and E. tasmaniensis with the pear pathogen E. pyrifoliae.</title>
        <authorList>
            <person name="Kube M."/>
            <person name="Migdoll A.M."/>
            <person name="Gehring I."/>
            <person name="Heitmann K."/>
            <person name="Mayer Y."/>
            <person name="Kuhl H."/>
            <person name="Knaust F."/>
            <person name="Geider K."/>
            <person name="Reinhardt R."/>
        </authorList>
    </citation>
    <scope>NUCLEOTIDE SEQUENCE [LARGE SCALE GENOMIC DNA]</scope>
    <source>
        <strain evidence="6 7">Eb661</strain>
    </source>
</reference>
<dbReference type="SFLD" id="SFLDS00019">
    <property type="entry name" value="Glutathione_Transferase_(cytos"/>
    <property type="match status" value="1"/>
</dbReference>
<evidence type="ECO:0000256" key="1">
    <source>
        <dbReference type="ARBA" id="ARBA00007409"/>
    </source>
</evidence>
<dbReference type="GO" id="GO:0016740">
    <property type="term" value="F:transferase activity"/>
    <property type="evidence" value="ECO:0007669"/>
    <property type="project" value="UniProtKB-KW"/>
</dbReference>
<evidence type="ECO:0000259" key="5">
    <source>
        <dbReference type="PROSITE" id="PS50405"/>
    </source>
</evidence>
<evidence type="ECO:0000259" key="4">
    <source>
        <dbReference type="PROSITE" id="PS50404"/>
    </source>
</evidence>
<dbReference type="EMBL" id="FP236843">
    <property type="protein sequence ID" value="CAX58761.1"/>
    <property type="molecule type" value="Genomic_DNA"/>
</dbReference>
<dbReference type="SUPFAM" id="SSF47616">
    <property type="entry name" value="GST C-terminal domain-like"/>
    <property type="match status" value="1"/>
</dbReference>
<dbReference type="InterPro" id="IPR004045">
    <property type="entry name" value="Glutathione_S-Trfase_N"/>
</dbReference>
<dbReference type="FunFam" id="3.40.30.10:FF:000039">
    <property type="entry name" value="Glutathione S-transferase domain"/>
    <property type="match status" value="1"/>
</dbReference>
<protein>
    <submittedName>
        <fullName evidence="6">Glutathione S-transferase family protein</fullName>
    </submittedName>
</protein>
<dbReference type="PANTHER" id="PTHR44051">
    <property type="entry name" value="GLUTATHIONE S-TRANSFERASE-RELATED"/>
    <property type="match status" value="1"/>
</dbReference>
<dbReference type="InterPro" id="IPR036282">
    <property type="entry name" value="Glutathione-S-Trfase_C_sf"/>
</dbReference>
<name>D8MPK4_ERWBE</name>
<dbReference type="PANTHER" id="PTHR44051:SF19">
    <property type="entry name" value="DISULFIDE-BOND OXIDOREDUCTASE YFCG"/>
    <property type="match status" value="1"/>
</dbReference>
<dbReference type="InterPro" id="IPR004046">
    <property type="entry name" value="GST_C"/>
</dbReference>
<evidence type="ECO:0000313" key="7">
    <source>
        <dbReference type="Proteomes" id="UP000008793"/>
    </source>
</evidence>
<dbReference type="Gene3D" id="3.40.30.10">
    <property type="entry name" value="Glutaredoxin"/>
    <property type="match status" value="1"/>
</dbReference>
<dbReference type="InterPro" id="IPR010987">
    <property type="entry name" value="Glutathione-S-Trfase_C-like"/>
</dbReference>
<dbReference type="InterPro" id="IPR036249">
    <property type="entry name" value="Thioredoxin-like_sf"/>
</dbReference>
<comment type="similarity">
    <text evidence="1 3">Belongs to the GST superfamily.</text>
</comment>
<dbReference type="Proteomes" id="UP000008793">
    <property type="component" value="Chromosome"/>
</dbReference>
<dbReference type="Pfam" id="PF00043">
    <property type="entry name" value="GST_C"/>
    <property type="match status" value="1"/>
</dbReference>
<dbReference type="InterPro" id="IPR040079">
    <property type="entry name" value="Glutathione_S-Trfase"/>
</dbReference>
<evidence type="ECO:0000313" key="6">
    <source>
        <dbReference type="EMBL" id="CAX58761.1"/>
    </source>
</evidence>
<dbReference type="SFLD" id="SFLDG00358">
    <property type="entry name" value="Main_(cytGST)"/>
    <property type="match status" value="1"/>
</dbReference>